<evidence type="ECO:0000313" key="3">
    <source>
        <dbReference type="EMBL" id="ODJ87085.1"/>
    </source>
</evidence>
<dbReference type="GO" id="GO:0035438">
    <property type="term" value="F:cyclic-di-GMP binding"/>
    <property type="evidence" value="ECO:0007669"/>
    <property type="project" value="InterPro"/>
</dbReference>
<organism evidence="3 4">
    <name type="scientific">Candidatus Thiodiazotropha endolucinida</name>
    <dbReference type="NCBI Taxonomy" id="1655433"/>
    <lineage>
        <taxon>Bacteria</taxon>
        <taxon>Pseudomonadati</taxon>
        <taxon>Pseudomonadota</taxon>
        <taxon>Gammaproteobacteria</taxon>
        <taxon>Chromatiales</taxon>
        <taxon>Sedimenticolaceae</taxon>
        <taxon>Candidatus Thiodiazotropha</taxon>
    </lineage>
</organism>
<dbReference type="SUPFAM" id="SSF141371">
    <property type="entry name" value="PilZ domain-like"/>
    <property type="match status" value="1"/>
</dbReference>
<keyword evidence="1" id="KW-0973">c-di-GMP</keyword>
<evidence type="ECO:0000313" key="4">
    <source>
        <dbReference type="Proteomes" id="UP000094769"/>
    </source>
</evidence>
<dbReference type="InterPro" id="IPR027021">
    <property type="entry name" value="C-di-GMP_BP_PA4608"/>
</dbReference>
<dbReference type="Pfam" id="PF07238">
    <property type="entry name" value="PilZ"/>
    <property type="match status" value="1"/>
</dbReference>
<dbReference type="Proteomes" id="UP000094769">
    <property type="component" value="Unassembled WGS sequence"/>
</dbReference>
<dbReference type="Gene3D" id="2.40.10.220">
    <property type="entry name" value="predicted glycosyltransferase like domains"/>
    <property type="match status" value="1"/>
</dbReference>
<evidence type="ECO:0000256" key="1">
    <source>
        <dbReference type="PIRNR" id="PIRNR028141"/>
    </source>
</evidence>
<sequence>MNEPDSKERRRFHRVLFDAPATIIRKKNAYPTTLIDISLKGALLKTPADWSGELGDEITIEVMLNHVDAVISMHAVCAHEENQHLGVLCEKIDMESIMLLRRLIELNIADEDQLQRDLEALG</sequence>
<feature type="domain" description="PilZ" evidence="2">
    <location>
        <begin position="8"/>
        <end position="105"/>
    </location>
</feature>
<dbReference type="PIRSF" id="PIRSF028141">
    <property type="entry name" value="C-di-GMP_BP_PA4608"/>
    <property type="match status" value="1"/>
</dbReference>
<reference evidence="3 4" key="1">
    <citation type="submission" date="2016-06" db="EMBL/GenBank/DDBJ databases">
        <title>Genome sequence of endosymbiont of Candidatus Endolucinida thiodiazotropha.</title>
        <authorList>
            <person name="Poehlein A."/>
            <person name="Koenig S."/>
            <person name="Heiden S.E."/>
            <person name="Thuermer A."/>
            <person name="Voget S."/>
            <person name="Daniel R."/>
            <person name="Markert S."/>
            <person name="Gros O."/>
            <person name="Schweder T."/>
        </authorList>
    </citation>
    <scope>NUCLEOTIDE SEQUENCE [LARGE SCALE GENOMIC DNA]</scope>
    <source>
        <strain evidence="3 4">COS</strain>
    </source>
</reference>
<gene>
    <name evidence="3" type="ORF">CODIS_26020</name>
</gene>
<comment type="subunit">
    <text evidence="1">Monomer in both c-di-GMP-bound and free forms.</text>
</comment>
<dbReference type="RefSeq" id="WP_069125578.1">
    <property type="nucleotide sequence ID" value="NZ_MARB01000014.1"/>
</dbReference>
<evidence type="ECO:0000259" key="2">
    <source>
        <dbReference type="Pfam" id="PF07238"/>
    </source>
</evidence>
<dbReference type="InterPro" id="IPR009875">
    <property type="entry name" value="PilZ_domain"/>
</dbReference>
<dbReference type="AlphaFoldDB" id="A0A7Z1AEJ7"/>
<dbReference type="OrthoDB" id="5298508at2"/>
<comment type="caution">
    <text evidence="3">The sequence shown here is derived from an EMBL/GenBank/DDBJ whole genome shotgun (WGS) entry which is preliminary data.</text>
</comment>
<keyword evidence="4" id="KW-1185">Reference proteome</keyword>
<dbReference type="EMBL" id="MARB01000014">
    <property type="protein sequence ID" value="ODJ87085.1"/>
    <property type="molecule type" value="Genomic_DNA"/>
</dbReference>
<comment type="function">
    <text evidence="1">Binds the second messenger bis-(3'-5') cyclic dimeric guanosine monophosphate (c-di-GMP). Can bind two c-di-GMP molecules per monomer. May play a role in bacterial second-messenger regulated processes. Binding to c-di-GMP induces a conformational change of the C- and N-termini resulting in the exposure of a highly negative surface on one side of the protein to a possible effector protein.</text>
</comment>
<keyword evidence="1" id="KW-0547">Nucleotide-binding</keyword>
<accession>A0A7Z1AEJ7</accession>
<proteinExistence type="predicted"/>
<protein>
    <recommendedName>
        <fullName evidence="1">Cyclic diguanosine monophosphate-binding protein</fullName>
        <shortName evidence="1">c-di-GMP-binding protein</shortName>
    </recommendedName>
    <alternativeName>
        <fullName evidence="1">Pilz domain-containing protein</fullName>
    </alternativeName>
</protein>
<name>A0A7Z1AEJ7_9GAMM</name>